<proteinExistence type="predicted"/>
<dbReference type="GO" id="GO:0016881">
    <property type="term" value="F:acid-amino acid ligase activity"/>
    <property type="evidence" value="ECO:0007669"/>
    <property type="project" value="TreeGrafter"/>
</dbReference>
<evidence type="ECO:0000256" key="1">
    <source>
        <dbReference type="SAM" id="SignalP"/>
    </source>
</evidence>
<keyword evidence="5" id="KW-1185">Reference proteome</keyword>
<evidence type="ECO:0000313" key="4">
    <source>
        <dbReference type="EMBL" id="KAF0311521.1"/>
    </source>
</evidence>
<dbReference type="InterPro" id="IPR055377">
    <property type="entry name" value="GH3_M"/>
</dbReference>
<feature type="chain" id="PRO_5025571247" evidence="1">
    <location>
        <begin position="28"/>
        <end position="606"/>
    </location>
</feature>
<dbReference type="PANTHER" id="PTHR31901">
    <property type="entry name" value="GH3 DOMAIN-CONTAINING PROTEIN"/>
    <property type="match status" value="1"/>
</dbReference>
<reference evidence="4 5" key="1">
    <citation type="submission" date="2019-07" db="EMBL/GenBank/DDBJ databases">
        <title>Draft genome assembly of a fouling barnacle, Amphibalanus amphitrite (Darwin, 1854): The first reference genome for Thecostraca.</title>
        <authorList>
            <person name="Kim W."/>
        </authorList>
    </citation>
    <scope>NUCLEOTIDE SEQUENCE [LARGE SCALE GENOMIC DNA]</scope>
    <source>
        <strain evidence="4">SNU_AA5</strain>
        <tissue evidence="4">Soma without cirri and trophi</tissue>
    </source>
</reference>
<gene>
    <name evidence="4" type="primary">GH3.5_0</name>
    <name evidence="4" type="ORF">FJT64_017661</name>
</gene>
<evidence type="ECO:0000259" key="3">
    <source>
        <dbReference type="Pfam" id="PF23572"/>
    </source>
</evidence>
<dbReference type="Proteomes" id="UP000440578">
    <property type="component" value="Unassembled WGS sequence"/>
</dbReference>
<protein>
    <submittedName>
        <fullName evidence="4">Indole-3-acetic acid-amido synthetase GH3.5</fullName>
    </submittedName>
</protein>
<dbReference type="EMBL" id="VIIS01000234">
    <property type="protein sequence ID" value="KAF0311521.1"/>
    <property type="molecule type" value="Genomic_DNA"/>
</dbReference>
<evidence type="ECO:0000259" key="2">
    <source>
        <dbReference type="Pfam" id="PF23571"/>
    </source>
</evidence>
<dbReference type="InterPro" id="IPR004993">
    <property type="entry name" value="GH3"/>
</dbReference>
<evidence type="ECO:0000313" key="5">
    <source>
        <dbReference type="Proteomes" id="UP000440578"/>
    </source>
</evidence>
<comment type="caution">
    <text evidence="4">The sequence shown here is derived from an EMBL/GenBank/DDBJ whole genome shotgun (WGS) entry which is preliminary data.</text>
</comment>
<keyword evidence="1" id="KW-0732">Signal</keyword>
<name>A0A6A4XAV5_AMPAM</name>
<dbReference type="InterPro" id="IPR055378">
    <property type="entry name" value="GH3_C"/>
</dbReference>
<organism evidence="4 5">
    <name type="scientific">Amphibalanus amphitrite</name>
    <name type="common">Striped barnacle</name>
    <name type="synonym">Balanus amphitrite</name>
    <dbReference type="NCBI Taxonomy" id="1232801"/>
    <lineage>
        <taxon>Eukaryota</taxon>
        <taxon>Metazoa</taxon>
        <taxon>Ecdysozoa</taxon>
        <taxon>Arthropoda</taxon>
        <taxon>Crustacea</taxon>
        <taxon>Multicrustacea</taxon>
        <taxon>Cirripedia</taxon>
        <taxon>Thoracica</taxon>
        <taxon>Thoracicalcarea</taxon>
        <taxon>Balanomorpha</taxon>
        <taxon>Balanoidea</taxon>
        <taxon>Balanidae</taxon>
        <taxon>Amphibalaninae</taxon>
        <taxon>Amphibalanus</taxon>
    </lineage>
</organism>
<dbReference type="Pfam" id="PF23572">
    <property type="entry name" value="GH3_C"/>
    <property type="match status" value="1"/>
</dbReference>
<dbReference type="PANTHER" id="PTHR31901:SF9">
    <property type="entry name" value="GH3 DOMAIN-CONTAINING PROTEIN"/>
    <property type="match status" value="1"/>
</dbReference>
<dbReference type="AlphaFoldDB" id="A0A6A4XAV5"/>
<feature type="signal peptide" evidence="1">
    <location>
        <begin position="1"/>
        <end position="27"/>
    </location>
</feature>
<dbReference type="OrthoDB" id="10004661at2759"/>
<accession>A0A6A4XAV5</accession>
<dbReference type="Pfam" id="PF23571">
    <property type="entry name" value="GH3_M"/>
    <property type="match status" value="1"/>
</dbReference>
<feature type="domain" description="GH3 C-terminal" evidence="3">
    <location>
        <begin position="478"/>
        <end position="594"/>
    </location>
</feature>
<sequence>MSSLDKTRGVAVLLLLAFVDLKRRGYSRDISWPDLLKLYVLTQLSSIKMYRMHKKFERDVRNFEQAQSIFLMDRIRRSENTGFGRDNDFSSIRSVSDFRRSMPLFDFPQMEDYVNRLADGEKSALLGDKDDVFIFITSSGTTGRNKRIPMSQQAARDMQNQVLFGPLQWVVRRHFPWNLRRILNVNNGRVLEKTKGGYTVSAAAHVVYARMNTLTAELFTTPLVGQQVKSEFESHYIHALFGLCDKHISVLRTVFVFNFLTLMRRIQQNLPDLLRDMRRGRIKEDLNIPPDVREELNRHLRPTPQRADEVEREFAKGMAGIVPRLWPQMDRTSGIWSGSTNETYYREARYLLGPDIPMLSFTYSASEGYMGSNIDSWTGPPRYTLIPDIMFYEFLPIVHDRIPELGEIDRRDLLLGHELEVGKEYEIILTNSSGFYRYRVGDVIKVVGFYQQAPQIEFLYRSGQSLNVCGEKTSEEVLFRALRDAARQWPSQLKDYTAAVSQFALRREGDLSLCYILFIELEGEPLTETQTDLVDETLREQSEEYASYRTLRKLSKMTVHQVAPGTFARFRSHLIETTAVAANQFKMPRVLKSPDSVAWFMDHVQK</sequence>
<dbReference type="GO" id="GO:0005737">
    <property type="term" value="C:cytoplasm"/>
    <property type="evidence" value="ECO:0007669"/>
    <property type="project" value="TreeGrafter"/>
</dbReference>
<feature type="domain" description="GH3 middle" evidence="2">
    <location>
        <begin position="383"/>
        <end position="461"/>
    </location>
</feature>
<dbReference type="Pfam" id="PF03321">
    <property type="entry name" value="GH3"/>
    <property type="match status" value="1"/>
</dbReference>